<keyword evidence="6 8" id="KW-0472">Membrane</keyword>
<dbReference type="InterPro" id="IPR020846">
    <property type="entry name" value="MFS_dom"/>
</dbReference>
<keyword evidence="11" id="KW-1185">Reference proteome</keyword>
<evidence type="ECO:0000313" key="11">
    <source>
        <dbReference type="Proteomes" id="UP000444980"/>
    </source>
</evidence>
<reference evidence="11" key="1">
    <citation type="submission" date="2019-06" db="EMBL/GenBank/DDBJ databases">
        <title>Gordonia isolated from sludge of a wastewater treatment plant.</title>
        <authorList>
            <person name="Tamura T."/>
            <person name="Aoyama K."/>
            <person name="Kang Y."/>
            <person name="Saito S."/>
            <person name="Akiyama N."/>
            <person name="Yazawa K."/>
            <person name="Gonoi T."/>
            <person name="Mikami Y."/>
        </authorList>
    </citation>
    <scope>NUCLEOTIDE SEQUENCE [LARGE SCALE GENOMIC DNA]</scope>
    <source>
        <strain evidence="11">NBRC 107697</strain>
    </source>
</reference>
<evidence type="ECO:0000256" key="4">
    <source>
        <dbReference type="ARBA" id="ARBA00022692"/>
    </source>
</evidence>
<evidence type="ECO:0000256" key="3">
    <source>
        <dbReference type="ARBA" id="ARBA00022475"/>
    </source>
</evidence>
<keyword evidence="4 8" id="KW-0812">Transmembrane</keyword>
<comment type="subcellular location">
    <subcellularLocation>
        <location evidence="1">Cell membrane</location>
        <topology evidence="1">Multi-pass membrane protein</topology>
    </subcellularLocation>
</comment>
<dbReference type="PANTHER" id="PTHR23513:SF11">
    <property type="entry name" value="STAPHYLOFERRIN A TRANSPORTER"/>
    <property type="match status" value="1"/>
</dbReference>
<dbReference type="Pfam" id="PF05977">
    <property type="entry name" value="MFS_3"/>
    <property type="match status" value="1"/>
</dbReference>
<dbReference type="AlphaFoldDB" id="A0A7I9UYS3"/>
<feature type="transmembrane region" description="Helical" evidence="8">
    <location>
        <begin position="112"/>
        <end position="131"/>
    </location>
</feature>
<evidence type="ECO:0000256" key="7">
    <source>
        <dbReference type="SAM" id="MobiDB-lite"/>
    </source>
</evidence>
<feature type="transmembrane region" description="Helical" evidence="8">
    <location>
        <begin position="290"/>
        <end position="311"/>
    </location>
</feature>
<comment type="caution">
    <text evidence="10">The sequence shown here is derived from an EMBL/GenBank/DDBJ whole genome shotgun (WGS) entry which is preliminary data.</text>
</comment>
<dbReference type="InterPro" id="IPR010290">
    <property type="entry name" value="TM_effector"/>
</dbReference>
<feature type="transmembrane region" description="Helical" evidence="8">
    <location>
        <begin position="84"/>
        <end position="106"/>
    </location>
</feature>
<organism evidence="10 11">
    <name type="scientific">Gordonia crocea</name>
    <dbReference type="NCBI Taxonomy" id="589162"/>
    <lineage>
        <taxon>Bacteria</taxon>
        <taxon>Bacillati</taxon>
        <taxon>Actinomycetota</taxon>
        <taxon>Actinomycetes</taxon>
        <taxon>Mycobacteriales</taxon>
        <taxon>Gordoniaceae</taxon>
        <taxon>Gordonia</taxon>
    </lineage>
</organism>
<gene>
    <name evidence="10" type="ORF">nbrc107697_21420</name>
</gene>
<dbReference type="GO" id="GO:0022857">
    <property type="term" value="F:transmembrane transporter activity"/>
    <property type="evidence" value="ECO:0007669"/>
    <property type="project" value="InterPro"/>
</dbReference>
<evidence type="ECO:0000259" key="9">
    <source>
        <dbReference type="PROSITE" id="PS50850"/>
    </source>
</evidence>
<dbReference type="PROSITE" id="PS50850">
    <property type="entry name" value="MFS"/>
    <property type="match status" value="1"/>
</dbReference>
<feature type="transmembrane region" description="Helical" evidence="8">
    <location>
        <begin position="351"/>
        <end position="374"/>
    </location>
</feature>
<dbReference type="InterPro" id="IPR036259">
    <property type="entry name" value="MFS_trans_sf"/>
</dbReference>
<feature type="transmembrane region" description="Helical" evidence="8">
    <location>
        <begin position="221"/>
        <end position="243"/>
    </location>
</feature>
<dbReference type="Gene3D" id="1.20.1250.20">
    <property type="entry name" value="MFS general substrate transporter like domains"/>
    <property type="match status" value="1"/>
</dbReference>
<evidence type="ECO:0000256" key="8">
    <source>
        <dbReference type="SAM" id="Phobius"/>
    </source>
</evidence>
<keyword evidence="5 8" id="KW-1133">Transmembrane helix</keyword>
<dbReference type="EMBL" id="BJOU01000001">
    <property type="protein sequence ID" value="GED98103.1"/>
    <property type="molecule type" value="Genomic_DNA"/>
</dbReference>
<evidence type="ECO:0000256" key="5">
    <source>
        <dbReference type="ARBA" id="ARBA00022989"/>
    </source>
</evidence>
<evidence type="ECO:0000313" key="10">
    <source>
        <dbReference type="EMBL" id="GED98103.1"/>
    </source>
</evidence>
<feature type="transmembrane region" description="Helical" evidence="8">
    <location>
        <begin position="21"/>
        <end position="39"/>
    </location>
</feature>
<evidence type="ECO:0000256" key="1">
    <source>
        <dbReference type="ARBA" id="ARBA00004651"/>
    </source>
</evidence>
<feature type="domain" description="Major facilitator superfamily (MFS) profile" evidence="9">
    <location>
        <begin position="18"/>
        <end position="404"/>
    </location>
</feature>
<feature type="transmembrane region" description="Helical" evidence="8">
    <location>
        <begin position="151"/>
        <end position="174"/>
    </location>
</feature>
<dbReference type="PANTHER" id="PTHR23513">
    <property type="entry name" value="INTEGRAL MEMBRANE EFFLUX PROTEIN-RELATED"/>
    <property type="match status" value="1"/>
</dbReference>
<feature type="transmembrane region" description="Helical" evidence="8">
    <location>
        <begin position="51"/>
        <end position="77"/>
    </location>
</feature>
<name>A0A7I9UYS3_9ACTN</name>
<feature type="region of interest" description="Disordered" evidence="7">
    <location>
        <begin position="412"/>
        <end position="436"/>
    </location>
</feature>
<proteinExistence type="predicted"/>
<feature type="transmembrane region" description="Helical" evidence="8">
    <location>
        <begin position="380"/>
        <end position="401"/>
    </location>
</feature>
<keyword evidence="3" id="KW-1003">Cell membrane</keyword>
<feature type="transmembrane region" description="Helical" evidence="8">
    <location>
        <begin position="317"/>
        <end position="339"/>
    </location>
</feature>
<dbReference type="Proteomes" id="UP000444980">
    <property type="component" value="Unassembled WGS sequence"/>
</dbReference>
<protein>
    <submittedName>
        <fullName evidence="10">MFS transporter</fullName>
    </submittedName>
</protein>
<keyword evidence="2" id="KW-0813">Transport</keyword>
<sequence length="436" mass="45333">MAVAVRESRMFASLSHRNYRIYFVGALVSNIGTWIQRVAQDWLVLELSGGSAVAVGITTALQFLPALLLSPGGGLLADRVDKRLLLAVTQTWMAASALVLGVMAIAGVARTWHVYVIALVFGIGSAVDVPARQAFVTEVAGRANLTNAIGLNSASFNAARLIGPGVAGLIIGVWGSGWAILTNAISYAAMLLALMALHVADLDRTKPVARAKGQVREGFRYVAARPDLLVALGVGFAVGTFALNFQLTNAVMVSKEFGLGARAYGWAGSVMGIGSLAGALLAARRSRAPALKCVVGASLVFAVLLGLLGFMPGYWTYLLLLPLVGLAGLLTMTATNMFVQTTSDPSLRGRVMALYAMVMMGGTPIGAPLMGWLAQVFGPRAPLIGGAVLQVATIGAVLVVVRARFGSADQWRPAGSVDQGAAPADEVPPEVALPPE</sequence>
<evidence type="ECO:0000256" key="2">
    <source>
        <dbReference type="ARBA" id="ARBA00022448"/>
    </source>
</evidence>
<dbReference type="SUPFAM" id="SSF103473">
    <property type="entry name" value="MFS general substrate transporter"/>
    <property type="match status" value="1"/>
</dbReference>
<accession>A0A7I9UYS3</accession>
<evidence type="ECO:0000256" key="6">
    <source>
        <dbReference type="ARBA" id="ARBA00023136"/>
    </source>
</evidence>
<dbReference type="CDD" id="cd06173">
    <property type="entry name" value="MFS_MefA_like"/>
    <property type="match status" value="1"/>
</dbReference>
<dbReference type="GO" id="GO:0005886">
    <property type="term" value="C:plasma membrane"/>
    <property type="evidence" value="ECO:0007669"/>
    <property type="project" value="UniProtKB-SubCell"/>
</dbReference>
<feature type="transmembrane region" description="Helical" evidence="8">
    <location>
        <begin position="180"/>
        <end position="200"/>
    </location>
</feature>
<feature type="transmembrane region" description="Helical" evidence="8">
    <location>
        <begin position="263"/>
        <end position="283"/>
    </location>
</feature>